<evidence type="ECO:0000259" key="2">
    <source>
        <dbReference type="Pfam" id="PF20151"/>
    </source>
</evidence>
<dbReference type="AlphaFoldDB" id="A0A409XC82"/>
<comment type="caution">
    <text evidence="3">The sequence shown here is derived from an EMBL/GenBank/DDBJ whole genome shotgun (WGS) entry which is preliminary data.</text>
</comment>
<dbReference type="Proteomes" id="UP000283269">
    <property type="component" value="Unassembled WGS sequence"/>
</dbReference>
<sequence>MSTINHQKVPNVVDDISAMYVVTYMGFASFTMLIWDHIDTFEAEVEYIWKGKKGLRESSVNVSVTEQKMLEGVSAHINLTLWHYFRIDILLPLDSL</sequence>
<dbReference type="Pfam" id="PF20151">
    <property type="entry name" value="DUF6533"/>
    <property type="match status" value="1"/>
</dbReference>
<dbReference type="InParanoid" id="A0A409XC82"/>
<reference evidence="3 4" key="1">
    <citation type="journal article" date="2018" name="Evol. Lett.">
        <title>Horizontal gene cluster transfer increased hallucinogenic mushroom diversity.</title>
        <authorList>
            <person name="Reynolds H.T."/>
            <person name="Vijayakumar V."/>
            <person name="Gluck-Thaler E."/>
            <person name="Korotkin H.B."/>
            <person name="Matheny P.B."/>
            <person name="Slot J.C."/>
        </authorList>
    </citation>
    <scope>NUCLEOTIDE SEQUENCE [LARGE SCALE GENOMIC DNA]</scope>
    <source>
        <strain evidence="3 4">2631</strain>
    </source>
</reference>
<keyword evidence="1" id="KW-0472">Membrane</keyword>
<proteinExistence type="predicted"/>
<dbReference type="InterPro" id="IPR045340">
    <property type="entry name" value="DUF6533"/>
</dbReference>
<keyword evidence="4" id="KW-1185">Reference proteome</keyword>
<keyword evidence="1" id="KW-0812">Transmembrane</keyword>
<protein>
    <recommendedName>
        <fullName evidence="2">DUF6533 domain-containing protein</fullName>
    </recommendedName>
</protein>
<name>A0A409XC82_PSICY</name>
<keyword evidence="1" id="KW-1133">Transmembrane helix</keyword>
<evidence type="ECO:0000313" key="3">
    <source>
        <dbReference type="EMBL" id="PPQ88408.1"/>
    </source>
</evidence>
<evidence type="ECO:0000256" key="1">
    <source>
        <dbReference type="SAM" id="Phobius"/>
    </source>
</evidence>
<dbReference type="OrthoDB" id="3354157at2759"/>
<dbReference type="EMBL" id="NHYD01002088">
    <property type="protein sequence ID" value="PPQ88408.1"/>
    <property type="molecule type" value="Genomic_DNA"/>
</dbReference>
<gene>
    <name evidence="3" type="ORF">CVT25_011287</name>
</gene>
<evidence type="ECO:0000313" key="4">
    <source>
        <dbReference type="Proteomes" id="UP000283269"/>
    </source>
</evidence>
<accession>A0A409XC82</accession>
<feature type="domain" description="DUF6533" evidence="2">
    <location>
        <begin position="24"/>
        <end position="53"/>
    </location>
</feature>
<organism evidence="3 4">
    <name type="scientific">Psilocybe cyanescens</name>
    <dbReference type="NCBI Taxonomy" id="93625"/>
    <lineage>
        <taxon>Eukaryota</taxon>
        <taxon>Fungi</taxon>
        <taxon>Dikarya</taxon>
        <taxon>Basidiomycota</taxon>
        <taxon>Agaricomycotina</taxon>
        <taxon>Agaricomycetes</taxon>
        <taxon>Agaricomycetidae</taxon>
        <taxon>Agaricales</taxon>
        <taxon>Agaricineae</taxon>
        <taxon>Strophariaceae</taxon>
        <taxon>Psilocybe</taxon>
    </lineage>
</organism>
<feature type="transmembrane region" description="Helical" evidence="1">
    <location>
        <begin position="16"/>
        <end position="35"/>
    </location>
</feature>